<keyword evidence="6" id="KW-1185">Reference proteome</keyword>
<comment type="caution">
    <text evidence="5">The sequence shown here is derived from an EMBL/GenBank/DDBJ whole genome shotgun (WGS) entry which is preliminary data.</text>
</comment>
<evidence type="ECO:0000313" key="6">
    <source>
        <dbReference type="Proteomes" id="UP001597525"/>
    </source>
</evidence>
<evidence type="ECO:0000256" key="1">
    <source>
        <dbReference type="ARBA" id="ARBA00023015"/>
    </source>
</evidence>
<dbReference type="PANTHER" id="PTHR43280:SF32">
    <property type="entry name" value="TRANSCRIPTIONAL REGULATORY PROTEIN"/>
    <property type="match status" value="1"/>
</dbReference>
<evidence type="ECO:0000259" key="4">
    <source>
        <dbReference type="PROSITE" id="PS01124"/>
    </source>
</evidence>
<dbReference type="Gene3D" id="1.10.10.60">
    <property type="entry name" value="Homeodomain-like"/>
    <property type="match status" value="1"/>
</dbReference>
<dbReference type="SMART" id="SM00342">
    <property type="entry name" value="HTH_ARAC"/>
    <property type="match status" value="1"/>
</dbReference>
<proteinExistence type="predicted"/>
<evidence type="ECO:0000313" key="5">
    <source>
        <dbReference type="EMBL" id="MFD2966818.1"/>
    </source>
</evidence>
<evidence type="ECO:0000256" key="2">
    <source>
        <dbReference type="ARBA" id="ARBA00023125"/>
    </source>
</evidence>
<evidence type="ECO:0000256" key="3">
    <source>
        <dbReference type="ARBA" id="ARBA00023163"/>
    </source>
</evidence>
<dbReference type="Pfam" id="PF12833">
    <property type="entry name" value="HTH_18"/>
    <property type="match status" value="1"/>
</dbReference>
<dbReference type="InterPro" id="IPR009057">
    <property type="entry name" value="Homeodomain-like_sf"/>
</dbReference>
<feature type="domain" description="HTH araC/xylS-type" evidence="4">
    <location>
        <begin position="177"/>
        <end position="275"/>
    </location>
</feature>
<keyword evidence="2" id="KW-0238">DNA-binding</keyword>
<organism evidence="5 6">
    <name type="scientific">Sphingobacterium bambusae</name>
    <dbReference type="NCBI Taxonomy" id="662858"/>
    <lineage>
        <taxon>Bacteria</taxon>
        <taxon>Pseudomonadati</taxon>
        <taxon>Bacteroidota</taxon>
        <taxon>Sphingobacteriia</taxon>
        <taxon>Sphingobacteriales</taxon>
        <taxon>Sphingobacteriaceae</taxon>
        <taxon>Sphingobacterium</taxon>
    </lineage>
</organism>
<accession>A0ABW6BBA8</accession>
<dbReference type="SUPFAM" id="SSF46689">
    <property type="entry name" value="Homeodomain-like"/>
    <property type="match status" value="1"/>
</dbReference>
<protein>
    <submittedName>
        <fullName evidence="5">Helix-turn-helix domain-containing protein</fullName>
    </submittedName>
</protein>
<keyword evidence="1" id="KW-0805">Transcription regulation</keyword>
<keyword evidence="3" id="KW-0804">Transcription</keyword>
<dbReference type="EMBL" id="JBHUPB010000004">
    <property type="protein sequence ID" value="MFD2966818.1"/>
    <property type="molecule type" value="Genomic_DNA"/>
</dbReference>
<gene>
    <name evidence="5" type="ORF">ACFS7Y_05445</name>
</gene>
<dbReference type="PROSITE" id="PS01124">
    <property type="entry name" value="HTH_ARAC_FAMILY_2"/>
    <property type="match status" value="1"/>
</dbReference>
<dbReference type="Proteomes" id="UP001597525">
    <property type="component" value="Unassembled WGS sequence"/>
</dbReference>
<name>A0ABW6BBA8_9SPHI</name>
<reference evidence="6" key="1">
    <citation type="journal article" date="2019" name="Int. J. Syst. Evol. Microbiol.">
        <title>The Global Catalogue of Microorganisms (GCM) 10K type strain sequencing project: providing services to taxonomists for standard genome sequencing and annotation.</title>
        <authorList>
            <consortium name="The Broad Institute Genomics Platform"/>
            <consortium name="The Broad Institute Genome Sequencing Center for Infectious Disease"/>
            <person name="Wu L."/>
            <person name="Ma J."/>
        </authorList>
    </citation>
    <scope>NUCLEOTIDE SEQUENCE [LARGE SCALE GENOMIC DNA]</scope>
    <source>
        <strain evidence="6">KCTC 22814</strain>
    </source>
</reference>
<dbReference type="PANTHER" id="PTHR43280">
    <property type="entry name" value="ARAC-FAMILY TRANSCRIPTIONAL REGULATOR"/>
    <property type="match status" value="1"/>
</dbReference>
<dbReference type="InterPro" id="IPR018060">
    <property type="entry name" value="HTH_AraC"/>
</dbReference>
<dbReference type="RefSeq" id="WP_320182517.1">
    <property type="nucleotide sequence ID" value="NZ_CP138332.1"/>
</dbReference>
<sequence length="275" mass="31333">MEATSNKQNIISLIQLRPNDEEIIVDGSSDLFTIIRTLAPLQLVVGSTYYDIPSNKLLFIGPGIRIKLVKPTAEAGYRITFPDSFFDRSNKDAEMLYSRLFFDYEAEIQIVDAVRPPEEVRHVLHFRAPMFAEKSVPLYHAALKNHIESLLLEGLLGLPDVVDEVQGAMLSDRNLVNSFIVMLHRNYKQESTVNFYADALHVTARKLSKACQEVFDRTAKQIILETVARRAINYIENSTLSISQIAFEMGFSDESNFRRFIKKHTGKTALNFRTN</sequence>